<proteinExistence type="predicted"/>
<reference evidence="2" key="1">
    <citation type="submission" date="2022-06" db="EMBL/GenBank/DDBJ databases">
        <title>Complete genome sequence of Streptomyces nigrescens HEK616.</title>
        <authorList>
            <person name="Asamizu S."/>
            <person name="Onaka H."/>
        </authorList>
    </citation>
    <scope>NUCLEOTIDE SEQUENCE</scope>
    <source>
        <strain evidence="2">HEK616</strain>
    </source>
</reference>
<evidence type="ECO:0000256" key="1">
    <source>
        <dbReference type="SAM" id="MobiDB-lite"/>
    </source>
</evidence>
<feature type="compositionally biased region" description="Polar residues" evidence="1">
    <location>
        <begin position="86"/>
        <end position="97"/>
    </location>
</feature>
<gene>
    <name evidence="2" type="ORF">HEK616_30710</name>
</gene>
<dbReference type="Proteomes" id="UP001059597">
    <property type="component" value="Chromosome"/>
</dbReference>
<keyword evidence="3" id="KW-1185">Reference proteome</keyword>
<dbReference type="EMBL" id="AP026073">
    <property type="protein sequence ID" value="BDM69584.1"/>
    <property type="molecule type" value="Genomic_DNA"/>
</dbReference>
<evidence type="ECO:0000313" key="3">
    <source>
        <dbReference type="Proteomes" id="UP001059597"/>
    </source>
</evidence>
<protein>
    <submittedName>
        <fullName evidence="2">Uncharacterized protein</fullName>
    </submittedName>
</protein>
<evidence type="ECO:0000313" key="2">
    <source>
        <dbReference type="EMBL" id="BDM69584.1"/>
    </source>
</evidence>
<feature type="region of interest" description="Disordered" evidence="1">
    <location>
        <begin position="78"/>
        <end position="97"/>
    </location>
</feature>
<sequence length="97" mass="10744">MQPKDGSVFSKLVIKGDFKNTGSDCYSVWTQWTYDLVPRPPVKQATLCGKGTKSVDLSLASYTFTTTGSVFICRGDKDTKDCGEQESLTSWPVNHTR</sequence>
<accession>A0ABN6QTU9</accession>
<name>A0ABN6QTU9_STRNI</name>
<organism evidence="2 3">
    <name type="scientific">Streptomyces nigrescens</name>
    <dbReference type="NCBI Taxonomy" id="1920"/>
    <lineage>
        <taxon>Bacteria</taxon>
        <taxon>Bacillati</taxon>
        <taxon>Actinomycetota</taxon>
        <taxon>Actinomycetes</taxon>
        <taxon>Kitasatosporales</taxon>
        <taxon>Streptomycetaceae</taxon>
        <taxon>Streptomyces</taxon>
    </lineage>
</organism>